<keyword evidence="1" id="KW-0812">Transmembrane</keyword>
<name>A0AAV2SB68_MEGNR</name>
<proteinExistence type="predicted"/>
<organism evidence="2 3">
    <name type="scientific">Meganyctiphanes norvegica</name>
    <name type="common">Northern krill</name>
    <name type="synonym">Thysanopoda norvegica</name>
    <dbReference type="NCBI Taxonomy" id="48144"/>
    <lineage>
        <taxon>Eukaryota</taxon>
        <taxon>Metazoa</taxon>
        <taxon>Ecdysozoa</taxon>
        <taxon>Arthropoda</taxon>
        <taxon>Crustacea</taxon>
        <taxon>Multicrustacea</taxon>
        <taxon>Malacostraca</taxon>
        <taxon>Eumalacostraca</taxon>
        <taxon>Eucarida</taxon>
        <taxon>Euphausiacea</taxon>
        <taxon>Euphausiidae</taxon>
        <taxon>Meganyctiphanes</taxon>
    </lineage>
</organism>
<reference evidence="2 3" key="1">
    <citation type="submission" date="2024-05" db="EMBL/GenBank/DDBJ databases">
        <authorList>
            <person name="Wallberg A."/>
        </authorList>
    </citation>
    <scope>NUCLEOTIDE SEQUENCE [LARGE SCALE GENOMIC DNA]</scope>
</reference>
<keyword evidence="1" id="KW-0472">Membrane</keyword>
<evidence type="ECO:0000313" key="3">
    <source>
        <dbReference type="Proteomes" id="UP001497623"/>
    </source>
</evidence>
<sequence length="175" mass="19767">MPSHSVEELRIMRYWYAATVIGKMVMVAVLLALTGGINMKCSQLENVTNLSQLQPTSALSNIWIHLFGVDDDDCHDIGILMQRFSAGWRGVGRMDLFLRYGNITGCGAITLLKCLCEHKVTCTKIWVYSSQVPNEDQQEEMKNLARHCIKSVIEWKSGGVYLYIVPNIEKISKLI</sequence>
<keyword evidence="3" id="KW-1185">Reference proteome</keyword>
<dbReference type="Proteomes" id="UP001497623">
    <property type="component" value="Unassembled WGS sequence"/>
</dbReference>
<dbReference type="AlphaFoldDB" id="A0AAV2SB68"/>
<evidence type="ECO:0000256" key="1">
    <source>
        <dbReference type="SAM" id="Phobius"/>
    </source>
</evidence>
<evidence type="ECO:0000313" key="2">
    <source>
        <dbReference type="EMBL" id="CAL4168648.1"/>
    </source>
</evidence>
<feature type="transmembrane region" description="Helical" evidence="1">
    <location>
        <begin position="14"/>
        <end position="33"/>
    </location>
</feature>
<accession>A0AAV2SB68</accession>
<comment type="caution">
    <text evidence="2">The sequence shown here is derived from an EMBL/GenBank/DDBJ whole genome shotgun (WGS) entry which is preliminary data.</text>
</comment>
<protein>
    <submittedName>
        <fullName evidence="2">Uncharacterized protein</fullName>
    </submittedName>
</protein>
<gene>
    <name evidence="2" type="ORF">MNOR_LOCUS33724</name>
</gene>
<keyword evidence="1" id="KW-1133">Transmembrane helix</keyword>
<dbReference type="EMBL" id="CAXKWB010049484">
    <property type="protein sequence ID" value="CAL4168648.1"/>
    <property type="molecule type" value="Genomic_DNA"/>
</dbReference>